<reference evidence="2" key="1">
    <citation type="submission" date="2021-03" db="EMBL/GenBank/DDBJ databases">
        <title>Fibrella sp. HMF5335 genome sequencing and assembly.</title>
        <authorList>
            <person name="Kang H."/>
            <person name="Kim H."/>
            <person name="Bae S."/>
            <person name="Joh K."/>
        </authorList>
    </citation>
    <scope>NUCLEOTIDE SEQUENCE</scope>
    <source>
        <strain evidence="2">HMF5335</strain>
    </source>
</reference>
<keyword evidence="1" id="KW-0472">Membrane</keyword>
<dbReference type="Proteomes" id="UP000664034">
    <property type="component" value="Unassembled WGS sequence"/>
</dbReference>
<name>A0A939GLF3_9BACT</name>
<dbReference type="RefSeq" id="WP_207367564.1">
    <property type="nucleotide sequence ID" value="NZ_JAFMYV010000022.1"/>
</dbReference>
<proteinExistence type="predicted"/>
<dbReference type="EMBL" id="JAFMYV010000022">
    <property type="protein sequence ID" value="MBO0940033.1"/>
    <property type="molecule type" value="Genomic_DNA"/>
</dbReference>
<dbReference type="InterPro" id="IPR021314">
    <property type="entry name" value="DUF2911"/>
</dbReference>
<comment type="caution">
    <text evidence="2">The sequence shown here is derived from an EMBL/GenBank/DDBJ whole genome shotgun (WGS) entry which is preliminary data.</text>
</comment>
<evidence type="ECO:0000313" key="2">
    <source>
        <dbReference type="EMBL" id="MBO0940033.1"/>
    </source>
</evidence>
<evidence type="ECO:0000313" key="3">
    <source>
        <dbReference type="Proteomes" id="UP000664034"/>
    </source>
</evidence>
<protein>
    <submittedName>
        <fullName evidence="2">DUF2911 domain-containing protein</fullName>
    </submittedName>
</protein>
<keyword evidence="1" id="KW-1133">Transmembrane helix</keyword>
<evidence type="ECO:0000256" key="1">
    <source>
        <dbReference type="SAM" id="Phobius"/>
    </source>
</evidence>
<accession>A0A939GLF3</accession>
<feature type="transmembrane region" description="Helical" evidence="1">
    <location>
        <begin position="12"/>
        <end position="29"/>
    </location>
</feature>
<gene>
    <name evidence="2" type="ORF">J2I47_26040</name>
</gene>
<dbReference type="AlphaFoldDB" id="A0A939GLF3"/>
<sequence>MDYLSTVSNTTWYILGGIVLFLILVIVYLRQSAKKSPRAVAQVTQNGITIKVNYCQPHKRDRTIFGHVVKYDRVWRTGANAATLIEFAQDVRIAGNRLAKGRYSLYTIPTPTDWTVIINRRTGQWGISYKEAADVLRVTATTRPYTPPAEQFFISFEPQPGGVNMLLTWDETQVIVPIQKAA</sequence>
<organism evidence="2 3">
    <name type="scientific">Fibrella rubiginis</name>
    <dbReference type="NCBI Taxonomy" id="2817060"/>
    <lineage>
        <taxon>Bacteria</taxon>
        <taxon>Pseudomonadati</taxon>
        <taxon>Bacteroidota</taxon>
        <taxon>Cytophagia</taxon>
        <taxon>Cytophagales</taxon>
        <taxon>Spirosomataceae</taxon>
        <taxon>Fibrella</taxon>
    </lineage>
</organism>
<keyword evidence="3" id="KW-1185">Reference proteome</keyword>
<dbReference type="Pfam" id="PF11138">
    <property type="entry name" value="DUF2911"/>
    <property type="match status" value="1"/>
</dbReference>
<keyword evidence="1" id="KW-0812">Transmembrane</keyword>